<feature type="transmembrane region" description="Helical" evidence="10">
    <location>
        <begin position="379"/>
        <end position="400"/>
    </location>
</feature>
<dbReference type="PROSITE" id="PS51380">
    <property type="entry name" value="EXS"/>
    <property type="match status" value="1"/>
</dbReference>
<keyword evidence="7 10" id="KW-1133">Transmembrane helix</keyword>
<dbReference type="InterPro" id="IPR034092">
    <property type="entry name" value="PHO1_SPX"/>
</dbReference>
<dbReference type="Pfam" id="PF03105">
    <property type="entry name" value="SPX"/>
    <property type="match status" value="1"/>
</dbReference>
<dbReference type="PROSITE" id="PS51382">
    <property type="entry name" value="SPX"/>
    <property type="match status" value="1"/>
</dbReference>
<keyword evidence="4" id="KW-1003">Cell membrane</keyword>
<feature type="domain" description="EXS" evidence="11">
    <location>
        <begin position="584"/>
        <end position="778"/>
    </location>
</feature>
<comment type="similarity">
    <text evidence="2">Belongs to the SYG1 (TC 2.A.94) family.</text>
</comment>
<protein>
    <submittedName>
        <fullName evidence="13">Uncharacterized protein</fullName>
    </submittedName>
</protein>
<evidence type="ECO:0000256" key="8">
    <source>
        <dbReference type="ARBA" id="ARBA00023136"/>
    </source>
</evidence>
<dbReference type="EMBL" id="OZ020101">
    <property type="protein sequence ID" value="CAK9274631.1"/>
    <property type="molecule type" value="Genomic_DNA"/>
</dbReference>
<dbReference type="PANTHER" id="PTHR10783">
    <property type="entry name" value="XENOTROPIC AND POLYTROPIC RETROVIRUS RECEPTOR 1-RELATED"/>
    <property type="match status" value="1"/>
</dbReference>
<feature type="transmembrane region" description="Helical" evidence="10">
    <location>
        <begin position="412"/>
        <end position="433"/>
    </location>
</feature>
<dbReference type="Pfam" id="PF03124">
    <property type="entry name" value="EXS"/>
    <property type="match status" value="1"/>
</dbReference>
<evidence type="ECO:0000256" key="9">
    <source>
        <dbReference type="ARBA" id="ARBA00043939"/>
    </source>
</evidence>
<evidence type="ECO:0000256" key="3">
    <source>
        <dbReference type="ARBA" id="ARBA00022448"/>
    </source>
</evidence>
<sequence length="778" mass="90249">MVKFSKQLEGQLVPEWKDVYCNYKELKKDVKRIKQGHLQLNVGSMIDPATDGTSDTALQRSMQEYTSLENNINGHFSHTSSSYNKKQLAGAADEHGSEVLETELMEPLGKAEPHRMFFNHLDAQLNKINRFYKLKETEYIAQARRLEKQLLALFEVQEALVARQTSLLSSQSSSNSTDSNSSSYCADESLGGKFYYCMHANVASSFEEEEDEEEEKFPESHPFHTVAAMGDYHSRLQRVGKSVPGDRICFSADRPSWSRSQHKIDLSKRKKKINSCEKMLCTAFIEFYRGLGLLKSYSSLNMVAFAKILKKYDKVTKRNLAPMYIKEVECSYFASSDKVTELMIKVEEIFTKHFSDNDRRKAMTLLRPMQQDGNHTTTFFLGIFAGWTVALLSVFLLIFLTQNNYRTTGGKGYMETVFRVFSTLGLVLLHMYMYGWNVYAWEKTRINYGFIFEFSPGTELHYREVLLICTALSSMLLGTMIVHIIASTKEAPNYHGSDWVPLSITLVFLVMLLIPVNIFYKSSRYFFLRCFRRIIFAPFYKVVLSDFFLGDQLTSQVVSFRNVQFMLCYFSGGYFQRRDESACSDNTMFKLLTYMFSLLPYWWRFLQCLRRWKDEGDKLSLYNAGKYMSAMVAVVLTLAYVSYDTSTLLVLFLLSSCCATLYQLYWDVVVDWGLLQQNSKNPWLRDNLILKRKYLYYISMWVNVLLRSLVWILLFLPLNVIPGFSQPAWEVIFAALEVIRRGLWNFYRLENEHLNNVGNFRAVKTVPLPFQEFEGGML</sequence>
<accession>A0ABP0X9K6</accession>
<feature type="domain" description="SPX" evidence="12">
    <location>
        <begin position="2"/>
        <end position="326"/>
    </location>
</feature>
<evidence type="ECO:0000256" key="7">
    <source>
        <dbReference type="ARBA" id="ARBA00022989"/>
    </source>
</evidence>
<keyword evidence="3" id="KW-0813">Transport</keyword>
<dbReference type="PANTHER" id="PTHR10783:SF103">
    <property type="entry name" value="SOLUTE CARRIER FAMILY 53 MEMBER 1"/>
    <property type="match status" value="1"/>
</dbReference>
<evidence type="ECO:0000256" key="4">
    <source>
        <dbReference type="ARBA" id="ARBA00022475"/>
    </source>
</evidence>
<evidence type="ECO:0000256" key="1">
    <source>
        <dbReference type="ARBA" id="ARBA00004651"/>
    </source>
</evidence>
<keyword evidence="5" id="KW-0592">Phosphate transport</keyword>
<gene>
    <name evidence="13" type="ORF">CSSPJE1EN1_LOCUS20109</name>
</gene>
<feature type="transmembrane region" description="Helical" evidence="10">
    <location>
        <begin position="624"/>
        <end position="643"/>
    </location>
</feature>
<comment type="function">
    <text evidence="9">May transport inorganic phosphate (Pi).</text>
</comment>
<evidence type="ECO:0000256" key="2">
    <source>
        <dbReference type="ARBA" id="ARBA00009665"/>
    </source>
</evidence>
<keyword evidence="6 10" id="KW-0812">Transmembrane</keyword>
<evidence type="ECO:0000313" key="13">
    <source>
        <dbReference type="EMBL" id="CAK9274631.1"/>
    </source>
</evidence>
<evidence type="ECO:0000256" key="6">
    <source>
        <dbReference type="ARBA" id="ARBA00022692"/>
    </source>
</evidence>
<feature type="transmembrane region" description="Helical" evidence="10">
    <location>
        <begin position="465"/>
        <end position="487"/>
    </location>
</feature>
<evidence type="ECO:0000256" key="10">
    <source>
        <dbReference type="SAM" id="Phobius"/>
    </source>
</evidence>
<name>A0ABP0X9K6_9BRYO</name>
<feature type="transmembrane region" description="Helical" evidence="10">
    <location>
        <begin position="499"/>
        <end position="520"/>
    </location>
</feature>
<evidence type="ECO:0000256" key="5">
    <source>
        <dbReference type="ARBA" id="ARBA00022592"/>
    </source>
</evidence>
<evidence type="ECO:0000313" key="14">
    <source>
        <dbReference type="Proteomes" id="UP001497444"/>
    </source>
</evidence>
<proteinExistence type="inferred from homology"/>
<feature type="transmembrane region" description="Helical" evidence="10">
    <location>
        <begin position="587"/>
        <end position="603"/>
    </location>
</feature>
<dbReference type="InterPro" id="IPR004342">
    <property type="entry name" value="EXS_C"/>
</dbReference>
<feature type="transmembrane region" description="Helical" evidence="10">
    <location>
        <begin position="694"/>
        <end position="714"/>
    </location>
</feature>
<dbReference type="InterPro" id="IPR004331">
    <property type="entry name" value="SPX_dom"/>
</dbReference>
<feature type="transmembrane region" description="Helical" evidence="10">
    <location>
        <begin position="649"/>
        <end position="674"/>
    </location>
</feature>
<organism evidence="13 14">
    <name type="scientific">Sphagnum jensenii</name>
    <dbReference type="NCBI Taxonomy" id="128206"/>
    <lineage>
        <taxon>Eukaryota</taxon>
        <taxon>Viridiplantae</taxon>
        <taxon>Streptophyta</taxon>
        <taxon>Embryophyta</taxon>
        <taxon>Bryophyta</taxon>
        <taxon>Sphagnophytina</taxon>
        <taxon>Sphagnopsida</taxon>
        <taxon>Sphagnales</taxon>
        <taxon>Sphagnaceae</taxon>
        <taxon>Sphagnum</taxon>
    </lineage>
</organism>
<evidence type="ECO:0000259" key="11">
    <source>
        <dbReference type="PROSITE" id="PS51380"/>
    </source>
</evidence>
<dbReference type="CDD" id="cd14476">
    <property type="entry name" value="SPX_PHO1_like"/>
    <property type="match status" value="1"/>
</dbReference>
<reference evidence="13" key="1">
    <citation type="submission" date="2024-02" db="EMBL/GenBank/DDBJ databases">
        <authorList>
            <consortium name="ELIXIR-Norway"/>
            <consortium name="Elixir Norway"/>
        </authorList>
    </citation>
    <scope>NUCLEOTIDE SEQUENCE</scope>
</reference>
<keyword evidence="8 10" id="KW-0472">Membrane</keyword>
<keyword evidence="14" id="KW-1185">Reference proteome</keyword>
<evidence type="ECO:0000259" key="12">
    <source>
        <dbReference type="PROSITE" id="PS51382"/>
    </source>
</evidence>
<dbReference type="Proteomes" id="UP001497444">
    <property type="component" value="Chromosome 6"/>
</dbReference>
<comment type="subcellular location">
    <subcellularLocation>
        <location evidence="1">Cell membrane</location>
        <topology evidence="1">Multi-pass membrane protein</topology>
    </subcellularLocation>
</comment>